<dbReference type="InterPro" id="IPR005531">
    <property type="entry name" value="Asp23"/>
</dbReference>
<name>A0A6I6DF33_9FIRM</name>
<sequence length="121" mass="13009">MFIIKNNDLGEITVAKDVIETIAGLATIDCYGLVGMVSQNIQTELTSILGLESIRKGVSVRDSEDGLIVDVYVVVGYGIKISEVAHNVMQKVTYVLENNAGVSVASVNVNVKGIRVIKENK</sequence>
<evidence type="ECO:0000313" key="2">
    <source>
        <dbReference type="EMBL" id="QGT99071.1"/>
    </source>
</evidence>
<keyword evidence="3" id="KW-1185">Reference proteome</keyword>
<dbReference type="EMBL" id="CP046457">
    <property type="protein sequence ID" value="QGT99071.1"/>
    <property type="molecule type" value="Genomic_DNA"/>
</dbReference>
<dbReference type="Pfam" id="PF03780">
    <property type="entry name" value="Asp23"/>
    <property type="match status" value="1"/>
</dbReference>
<dbReference type="PANTHER" id="PTHR34297">
    <property type="entry name" value="HYPOTHETICAL CYTOSOLIC PROTEIN-RELATED"/>
    <property type="match status" value="1"/>
</dbReference>
<dbReference type="AlphaFoldDB" id="A0A6I6DF33"/>
<dbReference type="PANTHER" id="PTHR34297:SF2">
    <property type="entry name" value="ASP23_GLS24 FAMILY ENVELOPE STRESS RESPONSE PROTEIN"/>
    <property type="match status" value="1"/>
</dbReference>
<reference evidence="3" key="1">
    <citation type="journal article" date="2019" name="Microbiology">
        <title>Complete Genome Sequence of an Uncultured Bacterium of the Candidate Phylum Bipolaricaulota.</title>
        <authorList>
            <person name="Kadnikov V.V."/>
            <person name="Mardanov A.V."/>
            <person name="Beletsky A.V."/>
            <person name="Frank Y.A."/>
            <person name="Karnachuk O.V."/>
            <person name="Ravin N.V."/>
        </authorList>
    </citation>
    <scope>NUCLEOTIDE SEQUENCE [LARGE SCALE GENOMIC DNA]</scope>
</reference>
<evidence type="ECO:0000256" key="1">
    <source>
        <dbReference type="ARBA" id="ARBA00005721"/>
    </source>
</evidence>
<dbReference type="OrthoDB" id="9793465at2"/>
<dbReference type="KEGG" id="salq:SYNTR_0478"/>
<gene>
    <name evidence="2" type="ORF">SYNTR_0478</name>
</gene>
<evidence type="ECO:0000313" key="3">
    <source>
        <dbReference type="Proteomes" id="UP000426444"/>
    </source>
</evidence>
<protein>
    <submittedName>
        <fullName evidence="2">Alkaline-shock protein</fullName>
    </submittedName>
</protein>
<dbReference type="RefSeq" id="WP_156203002.1">
    <property type="nucleotide sequence ID" value="NZ_CP046457.1"/>
</dbReference>
<accession>A0A6I6DF33</accession>
<organism evidence="2 3">
    <name type="scientific">Candidatus Syntrophocurvum alkaliphilum</name>
    <dbReference type="NCBI Taxonomy" id="2293317"/>
    <lineage>
        <taxon>Bacteria</taxon>
        <taxon>Bacillati</taxon>
        <taxon>Bacillota</taxon>
        <taxon>Clostridia</taxon>
        <taxon>Eubacteriales</taxon>
        <taxon>Syntrophomonadaceae</taxon>
        <taxon>Candidatus Syntrophocurvum</taxon>
    </lineage>
</organism>
<dbReference type="Proteomes" id="UP000426444">
    <property type="component" value="Chromosome"/>
</dbReference>
<proteinExistence type="inferred from homology"/>
<comment type="similarity">
    <text evidence="1">Belongs to the asp23 family.</text>
</comment>